<sequence length="69" mass="7868">MEGLAFDGERSIVDLTFLNVELPSETIEGRIGGLRFMAANLKRQGWILKLFQLLRVFPKKKLIACKSFL</sequence>
<accession>A0ABR7E1I9</accession>
<dbReference type="RefSeq" id="WP_128134688.1">
    <property type="nucleotide sequence ID" value="NZ_JACOOI010000011.1"/>
</dbReference>
<dbReference type="EMBL" id="JACOOI010000011">
    <property type="protein sequence ID" value="MBC5643625.1"/>
    <property type="molecule type" value="Genomic_DNA"/>
</dbReference>
<dbReference type="Proteomes" id="UP000644010">
    <property type="component" value="Unassembled WGS sequence"/>
</dbReference>
<reference evidence="1 2" key="1">
    <citation type="submission" date="2020-08" db="EMBL/GenBank/DDBJ databases">
        <title>Genome public.</title>
        <authorList>
            <person name="Liu C."/>
            <person name="Sun Q."/>
        </authorList>
    </citation>
    <scope>NUCLEOTIDE SEQUENCE [LARGE SCALE GENOMIC DNA]</scope>
    <source>
        <strain evidence="1 2">BX2</strain>
    </source>
</reference>
<name>A0ABR7E1I9_9BACT</name>
<organism evidence="1 2">
    <name type="scientific">Parabacteroides segnis</name>
    <dbReference type="NCBI Taxonomy" id="2763058"/>
    <lineage>
        <taxon>Bacteria</taxon>
        <taxon>Pseudomonadati</taxon>
        <taxon>Bacteroidota</taxon>
        <taxon>Bacteroidia</taxon>
        <taxon>Bacteroidales</taxon>
        <taxon>Tannerellaceae</taxon>
        <taxon>Parabacteroides</taxon>
    </lineage>
</organism>
<proteinExistence type="predicted"/>
<evidence type="ECO:0000313" key="2">
    <source>
        <dbReference type="Proteomes" id="UP000644010"/>
    </source>
</evidence>
<keyword evidence="2" id="KW-1185">Reference proteome</keyword>
<comment type="caution">
    <text evidence="1">The sequence shown here is derived from an EMBL/GenBank/DDBJ whole genome shotgun (WGS) entry which is preliminary data.</text>
</comment>
<protein>
    <submittedName>
        <fullName evidence="1">Uncharacterized protein</fullName>
    </submittedName>
</protein>
<evidence type="ECO:0000313" key="1">
    <source>
        <dbReference type="EMBL" id="MBC5643625.1"/>
    </source>
</evidence>
<gene>
    <name evidence="1" type="ORF">H8S77_12085</name>
</gene>